<gene>
    <name evidence="1" type="ORF">ORD21_11320</name>
</gene>
<evidence type="ECO:0000313" key="2">
    <source>
        <dbReference type="Proteomes" id="UP001276150"/>
    </source>
</evidence>
<name>A0ABU4DRV3_9DEIO</name>
<proteinExistence type="predicted"/>
<comment type="caution">
    <text evidence="1">The sequence shown here is derived from an EMBL/GenBank/DDBJ whole genome shotgun (WGS) entry which is preliminary data.</text>
</comment>
<organism evidence="1 2">
    <name type="scientific">Deinococcus arenicola</name>
    <dbReference type="NCBI Taxonomy" id="2994950"/>
    <lineage>
        <taxon>Bacteria</taxon>
        <taxon>Thermotogati</taxon>
        <taxon>Deinococcota</taxon>
        <taxon>Deinococci</taxon>
        <taxon>Deinococcales</taxon>
        <taxon>Deinococcaceae</taxon>
        <taxon>Deinococcus</taxon>
    </lineage>
</organism>
<protein>
    <submittedName>
        <fullName evidence="1">Uncharacterized protein</fullName>
    </submittedName>
</protein>
<accession>A0ABU4DRV3</accession>
<keyword evidence="2" id="KW-1185">Reference proteome</keyword>
<sequence length="101" mass="11406">MSKRILVRFVPPQAVKVPSGKNTTRDRTWKVEKLISFLQEGLELAASEPYPGVEIEGVEARASEIRFDGWKPEKPGEMREQIGQMIGSVMEGLEAEEYLND</sequence>
<evidence type="ECO:0000313" key="1">
    <source>
        <dbReference type="EMBL" id="MDV6375176.1"/>
    </source>
</evidence>
<dbReference type="EMBL" id="JAPMIV010000020">
    <property type="protein sequence ID" value="MDV6375176.1"/>
    <property type="molecule type" value="Genomic_DNA"/>
</dbReference>
<dbReference type="RefSeq" id="WP_317640509.1">
    <property type="nucleotide sequence ID" value="NZ_JAPMIV010000020.1"/>
</dbReference>
<reference evidence="1 2" key="1">
    <citation type="submission" date="2022-11" db="EMBL/GenBank/DDBJ databases">
        <title>Deinococcus ZS9-10, Low Temperature and Draught-tolerating, UV-resistant Bacteria from Continental Antarctica.</title>
        <authorList>
            <person name="Cheng L."/>
        </authorList>
    </citation>
    <scope>NUCLEOTIDE SEQUENCE [LARGE SCALE GENOMIC DNA]</scope>
    <source>
        <strain evidence="1 2">ZS9-10</strain>
    </source>
</reference>
<dbReference type="Proteomes" id="UP001276150">
    <property type="component" value="Unassembled WGS sequence"/>
</dbReference>